<name>A0A380ZUG9_9FLAO</name>
<accession>A0A380ZUG9</accession>
<evidence type="ECO:0000313" key="2">
    <source>
        <dbReference type="Proteomes" id="UP000255515"/>
    </source>
</evidence>
<dbReference type="EMBL" id="UFTJ01000003">
    <property type="protein sequence ID" value="SUV52418.1"/>
    <property type="molecule type" value="Genomic_DNA"/>
</dbReference>
<protein>
    <submittedName>
        <fullName evidence="1">Uncharacterized protein</fullName>
    </submittedName>
</protein>
<dbReference type="AlphaFoldDB" id="A0A380ZUG9"/>
<sequence>MSKITIVGGNIIERIGGKDLSFARGEIINIGSSVIQTGKEKGVSYGIPRFTPLIQQIKLIVNFRPKKDWKGEFGFDWMRQDDTKLFNDNKFIDIVAYQYTDSKYTTKVKSHNQYDGYFKTDKTMYDNLKKLYKPFSIPWKTIKDTRTGKEKHAEYYPPWLSIKKDKEVEITFFAEIEEEADYLEFSKSDYFTFTPNTIEIKGQKKIPLDKYKITIKCVKEFSSDQTIDLKAFKEEKGTKIESLVGKINVWANDKSKQKKKDVVFVEIRTLAISSKKEKKIIIDDEKARINQYLGQAYIQLSDTSDIVELDLSNDKNFLSFVTNGEIDPNKKSGGKELEDYLKSKLEAAYPKKYARHFKAFYFAEHGYHPNGGNLSGYSSHGADYVVVFKSRNNQTAAHEFLHSMNLAHTFTNKEAFAHALYTYEYAKTDNLMDYSHHQGNDHKRCSLFYWQWKIANSSIQ</sequence>
<organism evidence="1 2">
    <name type="scientific">Bergeyella zoohelcum</name>
    <dbReference type="NCBI Taxonomy" id="1015"/>
    <lineage>
        <taxon>Bacteria</taxon>
        <taxon>Pseudomonadati</taxon>
        <taxon>Bacteroidota</taxon>
        <taxon>Flavobacteriia</taxon>
        <taxon>Flavobacteriales</taxon>
        <taxon>Weeksellaceae</taxon>
        <taxon>Bergeyella</taxon>
    </lineage>
</organism>
<reference evidence="1 2" key="1">
    <citation type="submission" date="2018-06" db="EMBL/GenBank/DDBJ databases">
        <authorList>
            <consortium name="Pathogen Informatics"/>
            <person name="Doyle S."/>
        </authorList>
    </citation>
    <scope>NUCLEOTIDE SEQUENCE [LARGE SCALE GENOMIC DNA]</scope>
    <source>
        <strain evidence="1 2">NCTC11661</strain>
    </source>
</reference>
<dbReference type="RefSeq" id="WP_115644243.1">
    <property type="nucleotide sequence ID" value="NZ_UFTJ01000003.1"/>
</dbReference>
<dbReference type="Proteomes" id="UP000255515">
    <property type="component" value="Unassembled WGS sequence"/>
</dbReference>
<evidence type="ECO:0000313" key="1">
    <source>
        <dbReference type="EMBL" id="SUV52418.1"/>
    </source>
</evidence>
<gene>
    <name evidence="1" type="ORF">NCTC11661_01556</name>
</gene>
<proteinExistence type="predicted"/>